<dbReference type="KEGG" id="cbae:COR50_03975"/>
<dbReference type="InterPro" id="IPR006665">
    <property type="entry name" value="OmpA-like"/>
</dbReference>
<dbReference type="InterPro" id="IPR006664">
    <property type="entry name" value="OMP_bac"/>
</dbReference>
<dbReference type="CDD" id="cd07185">
    <property type="entry name" value="OmpA_C-like"/>
    <property type="match status" value="1"/>
</dbReference>
<organism evidence="6 7">
    <name type="scientific">Chitinophaga caeni</name>
    <dbReference type="NCBI Taxonomy" id="2029983"/>
    <lineage>
        <taxon>Bacteria</taxon>
        <taxon>Pseudomonadati</taxon>
        <taxon>Bacteroidota</taxon>
        <taxon>Chitinophagia</taxon>
        <taxon>Chitinophagales</taxon>
        <taxon>Chitinophagaceae</taxon>
        <taxon>Chitinophaga</taxon>
    </lineage>
</organism>
<protein>
    <recommendedName>
        <fullName evidence="5">OmpA-like domain-containing protein</fullName>
    </recommendedName>
</protein>
<dbReference type="PANTHER" id="PTHR30329:SF21">
    <property type="entry name" value="LIPOPROTEIN YIAD-RELATED"/>
    <property type="match status" value="1"/>
</dbReference>
<reference evidence="6 7" key="1">
    <citation type="submission" date="2017-10" db="EMBL/GenBank/DDBJ databases">
        <title>Paenichitinophaga pekingensis gen. nov., sp. nov., isolated from activated sludge.</title>
        <authorList>
            <person name="Jin D."/>
            <person name="Kong X."/>
            <person name="Deng Y."/>
            <person name="Bai Z."/>
        </authorList>
    </citation>
    <scope>NUCLEOTIDE SEQUENCE [LARGE SCALE GENOMIC DNA]</scope>
    <source>
        <strain evidence="6 7">13</strain>
    </source>
</reference>
<dbReference type="EMBL" id="CP023777">
    <property type="protein sequence ID" value="ATL46398.1"/>
    <property type="molecule type" value="Genomic_DNA"/>
</dbReference>
<evidence type="ECO:0000313" key="6">
    <source>
        <dbReference type="EMBL" id="ATL46398.1"/>
    </source>
</evidence>
<dbReference type="Gene3D" id="1.25.40.10">
    <property type="entry name" value="Tetratricopeptide repeat domain"/>
    <property type="match status" value="1"/>
</dbReference>
<dbReference type="SUPFAM" id="SSF48452">
    <property type="entry name" value="TPR-like"/>
    <property type="match status" value="1"/>
</dbReference>
<dbReference type="InterPro" id="IPR050330">
    <property type="entry name" value="Bact_OuterMem_StrucFunc"/>
</dbReference>
<dbReference type="PRINTS" id="PR01021">
    <property type="entry name" value="OMPADOMAIN"/>
</dbReference>
<dbReference type="InterPro" id="IPR011990">
    <property type="entry name" value="TPR-like_helical_dom_sf"/>
</dbReference>
<keyword evidence="3" id="KW-0998">Cell outer membrane</keyword>
<gene>
    <name evidence="6" type="ORF">COR50_03975</name>
</gene>
<evidence type="ECO:0000256" key="4">
    <source>
        <dbReference type="PROSITE-ProRule" id="PRU00473"/>
    </source>
</evidence>
<evidence type="ECO:0000313" key="7">
    <source>
        <dbReference type="Proteomes" id="UP000220133"/>
    </source>
</evidence>
<dbReference type="Proteomes" id="UP000220133">
    <property type="component" value="Chromosome"/>
</dbReference>
<feature type="domain" description="OmpA-like" evidence="5">
    <location>
        <begin position="563"/>
        <end position="686"/>
    </location>
</feature>
<dbReference type="SUPFAM" id="SSF103088">
    <property type="entry name" value="OmpA-like"/>
    <property type="match status" value="1"/>
</dbReference>
<dbReference type="Pfam" id="PF00691">
    <property type="entry name" value="OmpA"/>
    <property type="match status" value="1"/>
</dbReference>
<dbReference type="OrthoDB" id="9809364at2"/>
<name>A0A291QQX4_9BACT</name>
<dbReference type="PROSITE" id="PS51123">
    <property type="entry name" value="OMPA_2"/>
    <property type="match status" value="1"/>
</dbReference>
<evidence type="ECO:0000259" key="5">
    <source>
        <dbReference type="PROSITE" id="PS51123"/>
    </source>
</evidence>
<keyword evidence="2 4" id="KW-0472">Membrane</keyword>
<evidence type="ECO:0000256" key="2">
    <source>
        <dbReference type="ARBA" id="ARBA00023136"/>
    </source>
</evidence>
<dbReference type="GO" id="GO:0009279">
    <property type="term" value="C:cell outer membrane"/>
    <property type="evidence" value="ECO:0007669"/>
    <property type="project" value="UniProtKB-SubCell"/>
</dbReference>
<dbReference type="Pfam" id="PF07676">
    <property type="entry name" value="PD40"/>
    <property type="match status" value="1"/>
</dbReference>
<comment type="subcellular location">
    <subcellularLocation>
        <location evidence="1">Cell outer membrane</location>
    </subcellularLocation>
</comment>
<dbReference type="InterPro" id="IPR036737">
    <property type="entry name" value="OmpA-like_sf"/>
</dbReference>
<evidence type="ECO:0000256" key="3">
    <source>
        <dbReference type="ARBA" id="ARBA00023237"/>
    </source>
</evidence>
<sequence>MKRIHIIYRRFLLPSIQINGIPMKKFTFLFVISLVIVNAALAQYVADYRRTADVYYMNKDFYSAAQYYNKALNTFDTKEAKFIPYVVDKSSRKEKKKVKDYEEVKYRLAESYRHYYDYASAEKWYASIINDNATEAVAMFPLIRYQYAVCLRALGRYDEALQQFKQFKEEYKGYDDYSTQALVEIATCEFAVEEMKKTPRFTVMKVTGDVNRAGANYAAVLEKAGNIIFTSSRPDSGALDKKGNPYVNKLYTASGSGHEFENSSLVDIPLEKNMDMGVATLSPGGNTMYLTKWTTKNGQKMSAIYESKRSGSSWSEPVKLGANVNADGYSSKEPMLTSDGKYLLFSSDRPGGNGKFDLWYATLQNGTPNAPVNMGNIINSKEDDCAPFYDTRNKMLLFSTNGRVGFGGMDFFSSKGSFGDWVNPVNMGYPLNSPKDDIYFCPNTTDNGMQQGFFSSDRESVCCLEVFTLQKVAKVMMGMVNDCDGGAPLTGAKITLLLQPENKIIDQVVLNETGKYEFEVELDKDYKILAEKENYFSKTISANTATLHTADTLFNPGICLKRYEVGKPIILKDIYYDFDKATLRPQSLVVLDTLYTILVDNPDIEIELSAHTDSKGTDAYNLKLSDARAQSCVDYLISKGISRSRIIAHGYGESMPIAPNTLPNGKDNPDGRQLNRRTEFKVLRNKH</sequence>
<dbReference type="PANTHER" id="PTHR30329">
    <property type="entry name" value="STATOR ELEMENT OF FLAGELLAR MOTOR COMPLEX"/>
    <property type="match status" value="1"/>
</dbReference>
<dbReference type="InterPro" id="IPR011659">
    <property type="entry name" value="WD40"/>
</dbReference>
<dbReference type="Gene3D" id="2.60.40.1120">
    <property type="entry name" value="Carboxypeptidase-like, regulatory domain"/>
    <property type="match status" value="1"/>
</dbReference>
<proteinExistence type="predicted"/>
<keyword evidence="7" id="KW-1185">Reference proteome</keyword>
<dbReference type="AlphaFoldDB" id="A0A291QQX4"/>
<accession>A0A291QQX4</accession>
<dbReference type="SUPFAM" id="SSF82171">
    <property type="entry name" value="DPP6 N-terminal domain-like"/>
    <property type="match status" value="1"/>
</dbReference>
<evidence type="ECO:0000256" key="1">
    <source>
        <dbReference type="ARBA" id="ARBA00004442"/>
    </source>
</evidence>
<dbReference type="Gene3D" id="3.30.1330.60">
    <property type="entry name" value="OmpA-like domain"/>
    <property type="match status" value="1"/>
</dbReference>